<evidence type="ECO:0000313" key="1">
    <source>
        <dbReference type="EMBL" id="EKT78023.1"/>
    </source>
</evidence>
<proteinExistence type="predicted"/>
<sequence>MDEGAVVEWFVSFWDLETQRTSVRAGEASNRVDAMTQVIATGRELARRDDGSVVNKTAHIRIGIELAVVAGFDNPHLSDENLRCRIEAAITAKQQHARTMQQRISVEL</sequence>
<protein>
    <submittedName>
        <fullName evidence="1">Uncharacterized protein</fullName>
    </submittedName>
</protein>
<comment type="caution">
    <text evidence="1">The sequence shown here is derived from an EMBL/GenBank/DDBJ whole genome shotgun (WGS) entry which is preliminary data.</text>
</comment>
<dbReference type="EMBL" id="AJYC02000119">
    <property type="protein sequence ID" value="EKT78023.1"/>
    <property type="molecule type" value="Genomic_DNA"/>
</dbReference>
<dbReference type="Proteomes" id="UP000005951">
    <property type="component" value="Unassembled WGS sequence"/>
</dbReference>
<accession>K8X965</accession>
<reference evidence="1 2" key="1">
    <citation type="journal article" date="2013" name="Genome Announc.">
        <title>Draft Genome Sequence of Rhodococcus opacus Strain M213 Shows a Diverse Catabolic Potential.</title>
        <authorList>
            <person name="Pathak A."/>
            <person name="Green S.J."/>
            <person name="Ogram A."/>
            <person name="Chauhan A."/>
        </authorList>
    </citation>
    <scope>NUCLEOTIDE SEQUENCE [LARGE SCALE GENOMIC DNA]</scope>
    <source>
        <strain evidence="1 2">M213</strain>
    </source>
</reference>
<evidence type="ECO:0000313" key="2">
    <source>
        <dbReference type="Proteomes" id="UP000005951"/>
    </source>
</evidence>
<dbReference type="AlphaFoldDB" id="K8X965"/>
<organism evidence="1 2">
    <name type="scientific">Rhodococcus opacus M213</name>
    <dbReference type="NCBI Taxonomy" id="1129896"/>
    <lineage>
        <taxon>Bacteria</taxon>
        <taxon>Bacillati</taxon>
        <taxon>Actinomycetota</taxon>
        <taxon>Actinomycetes</taxon>
        <taxon>Mycobacteriales</taxon>
        <taxon>Nocardiaceae</taxon>
        <taxon>Rhodococcus</taxon>
    </lineage>
</organism>
<gene>
    <name evidence="1" type="ORF">WSS_A34702</name>
</gene>
<name>K8X965_RHOOP</name>